<comment type="caution">
    <text evidence="2">The sequence shown here is derived from an EMBL/GenBank/DDBJ whole genome shotgun (WGS) entry which is preliminary data.</text>
</comment>
<dbReference type="EMBL" id="JACBYR010000002">
    <property type="protein sequence ID" value="NYE84906.1"/>
    <property type="molecule type" value="Genomic_DNA"/>
</dbReference>
<evidence type="ECO:0000256" key="1">
    <source>
        <dbReference type="SAM" id="MobiDB-lite"/>
    </source>
</evidence>
<sequence length="241" mass="23146">MTNHPLSLLPALLPASLRAVIVAAASVLPAALWVLPLALSPASAMASDAVLLSAADGPAFSIGSTPYQVVTAARAVPNAAAGGGSAGSGHTGSGSVGSGSDGGSGSGGGSTGNGLVTRDAIGAPAAVVGRIGNYRITLGGTNGYVTQSAASSEYAVAVNRRTGGPALVSRRLKLFKVSADQAASVARQTGGSVEIAVSAASMAVLLYASPAAALVALEAIQGGGGGAQAEPEVIQAFMTPR</sequence>
<evidence type="ECO:0000313" key="2">
    <source>
        <dbReference type="EMBL" id="NYE84906.1"/>
    </source>
</evidence>
<proteinExistence type="predicted"/>
<organism evidence="2 3">
    <name type="scientific">Pigmentiphaga litoralis</name>
    <dbReference type="NCBI Taxonomy" id="516702"/>
    <lineage>
        <taxon>Bacteria</taxon>
        <taxon>Pseudomonadati</taxon>
        <taxon>Pseudomonadota</taxon>
        <taxon>Betaproteobacteria</taxon>
        <taxon>Burkholderiales</taxon>
        <taxon>Alcaligenaceae</taxon>
        <taxon>Pigmentiphaga</taxon>
    </lineage>
</organism>
<evidence type="ECO:0000313" key="3">
    <source>
        <dbReference type="Proteomes" id="UP000542125"/>
    </source>
</evidence>
<dbReference type="AlphaFoldDB" id="A0A7Y9IXM8"/>
<accession>A0A7Y9IXM8</accession>
<dbReference type="Proteomes" id="UP000542125">
    <property type="component" value="Unassembled WGS sequence"/>
</dbReference>
<protein>
    <submittedName>
        <fullName evidence="2">Uncharacterized protein</fullName>
    </submittedName>
</protein>
<reference evidence="2 3" key="1">
    <citation type="submission" date="2020-07" db="EMBL/GenBank/DDBJ databases">
        <title>Genomic Encyclopedia of Type Strains, Phase IV (KMG-V): Genome sequencing to study the core and pangenomes of soil and plant-associated prokaryotes.</title>
        <authorList>
            <person name="Whitman W."/>
        </authorList>
    </citation>
    <scope>NUCLEOTIDE SEQUENCE [LARGE SCALE GENOMIC DNA]</scope>
    <source>
        <strain evidence="2 3">SAS40</strain>
    </source>
</reference>
<keyword evidence="3" id="KW-1185">Reference proteome</keyword>
<dbReference type="RefSeq" id="WP_179588937.1">
    <property type="nucleotide sequence ID" value="NZ_JACBYR010000002.1"/>
</dbReference>
<name>A0A7Y9IXM8_9BURK</name>
<gene>
    <name evidence="2" type="ORF">FHW18_004213</name>
</gene>
<feature type="region of interest" description="Disordered" evidence="1">
    <location>
        <begin position="81"/>
        <end position="111"/>
    </location>
</feature>